<comment type="caution">
    <text evidence="6">The sequence shown here is derived from an EMBL/GenBank/DDBJ whole genome shotgun (WGS) entry which is preliminary data.</text>
</comment>
<evidence type="ECO:0000256" key="3">
    <source>
        <dbReference type="ARBA" id="ARBA00022912"/>
    </source>
</evidence>
<name>A0ABS8YD47_9BACL</name>
<organism evidence="6 7">
    <name type="scientific">Paenibacillus profundus</name>
    <dbReference type="NCBI Taxonomy" id="1173085"/>
    <lineage>
        <taxon>Bacteria</taxon>
        <taxon>Bacillati</taxon>
        <taxon>Bacillota</taxon>
        <taxon>Bacilli</taxon>
        <taxon>Bacillales</taxon>
        <taxon>Paenibacillaceae</taxon>
        <taxon>Paenibacillus</taxon>
    </lineage>
</organism>
<reference evidence="6 7" key="1">
    <citation type="submission" date="2021-11" db="EMBL/GenBank/DDBJ databases">
        <title>Draft genome sequence of Paenibacillus profundus YoMME, a new Gram-positive bacteria with exoelectrogenic properties.</title>
        <authorList>
            <person name="Hubenova Y."/>
            <person name="Hubenova E."/>
            <person name="Manasiev Y."/>
            <person name="Peykov S."/>
            <person name="Mitov M."/>
        </authorList>
    </citation>
    <scope>NUCLEOTIDE SEQUENCE [LARGE SCALE GENOMIC DNA]</scope>
    <source>
        <strain evidence="6 7">YoMME</strain>
    </source>
</reference>
<keyword evidence="3 5" id="KW-0904">Protein phosphatase</keyword>
<evidence type="ECO:0000313" key="6">
    <source>
        <dbReference type="EMBL" id="MCE5168927.1"/>
    </source>
</evidence>
<dbReference type="PIRSF" id="PIRSF016557">
    <property type="entry name" value="Caps_synth_CpsB"/>
    <property type="match status" value="1"/>
</dbReference>
<dbReference type="PANTHER" id="PTHR39181">
    <property type="entry name" value="TYROSINE-PROTEIN PHOSPHATASE YWQE"/>
    <property type="match status" value="1"/>
</dbReference>
<dbReference type="InterPro" id="IPR016195">
    <property type="entry name" value="Pol/histidinol_Pase-like"/>
</dbReference>
<dbReference type="SUPFAM" id="SSF89550">
    <property type="entry name" value="PHP domain-like"/>
    <property type="match status" value="1"/>
</dbReference>
<dbReference type="Pfam" id="PF19567">
    <property type="entry name" value="CpsB_CapC"/>
    <property type="match status" value="1"/>
</dbReference>
<dbReference type="Gene3D" id="3.20.20.140">
    <property type="entry name" value="Metal-dependent hydrolases"/>
    <property type="match status" value="1"/>
</dbReference>
<sequence>MIDIHCHLLPGMDDGPAHEEEALRMAQAAVRSGIHTIIATPHHATRRYRNASDHIKQQVGAFSELLKERLIELRVFPGQEYRLNGNFVEDYQCGSIQPLADGPYVLVEWPAQEIPVYFSKFLTYMNQYQLQIIVAHPERNAAIMKRPEQVYDWIEQGVLFQVNAQSLLGGFGTKAQKSAVLLCKKHWAHFLASDAHSVLKRGFFLREGYAALQEIGGLFYVDTMKENARRVLHGEQVLPFRAASPMKAIRFFQ</sequence>
<evidence type="ECO:0000256" key="4">
    <source>
        <dbReference type="ARBA" id="ARBA00051722"/>
    </source>
</evidence>
<accession>A0ABS8YD47</accession>
<dbReference type="InterPro" id="IPR016667">
    <property type="entry name" value="Caps_polysacc_synth_CpsB/CapC"/>
</dbReference>
<dbReference type="PANTHER" id="PTHR39181:SF1">
    <property type="entry name" value="TYROSINE-PROTEIN PHOSPHATASE YWQE"/>
    <property type="match status" value="1"/>
</dbReference>
<evidence type="ECO:0000256" key="1">
    <source>
        <dbReference type="ARBA" id="ARBA00005750"/>
    </source>
</evidence>
<gene>
    <name evidence="6" type="ORF">LQV63_06350</name>
</gene>
<comment type="catalytic activity">
    <reaction evidence="4 5">
        <text>O-phospho-L-tyrosyl-[protein] + H2O = L-tyrosyl-[protein] + phosphate</text>
        <dbReference type="Rhea" id="RHEA:10684"/>
        <dbReference type="Rhea" id="RHEA-COMP:10136"/>
        <dbReference type="Rhea" id="RHEA-COMP:20101"/>
        <dbReference type="ChEBI" id="CHEBI:15377"/>
        <dbReference type="ChEBI" id="CHEBI:43474"/>
        <dbReference type="ChEBI" id="CHEBI:46858"/>
        <dbReference type="ChEBI" id="CHEBI:61978"/>
        <dbReference type="EC" id="3.1.3.48"/>
    </reaction>
</comment>
<proteinExistence type="inferred from homology"/>
<dbReference type="EC" id="3.1.3.48" evidence="5"/>
<evidence type="ECO:0000313" key="7">
    <source>
        <dbReference type="Proteomes" id="UP001199916"/>
    </source>
</evidence>
<comment type="similarity">
    <text evidence="1 5">Belongs to the metallo-dependent hydrolases superfamily. CpsB/CapC family.</text>
</comment>
<dbReference type="EMBL" id="JAJNBZ010000003">
    <property type="protein sequence ID" value="MCE5168927.1"/>
    <property type="molecule type" value="Genomic_DNA"/>
</dbReference>
<keyword evidence="7" id="KW-1185">Reference proteome</keyword>
<evidence type="ECO:0000256" key="5">
    <source>
        <dbReference type="PIRNR" id="PIRNR016557"/>
    </source>
</evidence>
<dbReference type="RefSeq" id="WP_233696061.1">
    <property type="nucleotide sequence ID" value="NZ_JAJNBZ010000003.1"/>
</dbReference>
<evidence type="ECO:0000256" key="2">
    <source>
        <dbReference type="ARBA" id="ARBA00022801"/>
    </source>
</evidence>
<keyword evidence="2 5" id="KW-0378">Hydrolase</keyword>
<protein>
    <recommendedName>
        <fullName evidence="5">Tyrosine-protein phosphatase</fullName>
        <ecNumber evidence="5">3.1.3.48</ecNumber>
    </recommendedName>
</protein>
<dbReference type="Proteomes" id="UP001199916">
    <property type="component" value="Unassembled WGS sequence"/>
</dbReference>